<evidence type="ECO:0000256" key="1">
    <source>
        <dbReference type="SAM" id="MobiDB-lite"/>
    </source>
</evidence>
<dbReference type="Proteomes" id="UP001314229">
    <property type="component" value="Unassembled WGS sequence"/>
</dbReference>
<name>A0AAV1PJP0_SCOSC</name>
<feature type="region of interest" description="Disordered" evidence="1">
    <location>
        <begin position="1"/>
        <end position="54"/>
    </location>
</feature>
<evidence type="ECO:0000313" key="3">
    <source>
        <dbReference type="Proteomes" id="UP001314229"/>
    </source>
</evidence>
<gene>
    <name evidence="2" type="ORF">FSCOSCO3_A005734</name>
</gene>
<sequence length="54" mass="5941">MEAPWLQVNTAPLITGGRNESPQQRRDAPNRERAGRQTGCSSSSSHRSSAKIVY</sequence>
<dbReference type="AlphaFoldDB" id="A0AAV1PJP0"/>
<dbReference type="EMBL" id="CAWUFR010000181">
    <property type="protein sequence ID" value="CAK6971655.1"/>
    <property type="molecule type" value="Genomic_DNA"/>
</dbReference>
<reference evidence="2 3" key="1">
    <citation type="submission" date="2024-01" db="EMBL/GenBank/DDBJ databases">
        <authorList>
            <person name="Alioto T."/>
            <person name="Alioto T."/>
            <person name="Gomez Garrido J."/>
        </authorList>
    </citation>
    <scope>NUCLEOTIDE SEQUENCE [LARGE SCALE GENOMIC DNA]</scope>
</reference>
<proteinExistence type="predicted"/>
<keyword evidence="3" id="KW-1185">Reference proteome</keyword>
<comment type="caution">
    <text evidence="2">The sequence shown here is derived from an EMBL/GenBank/DDBJ whole genome shotgun (WGS) entry which is preliminary data.</text>
</comment>
<accession>A0AAV1PJP0</accession>
<feature type="compositionally biased region" description="Polar residues" evidence="1">
    <location>
        <begin position="7"/>
        <end position="22"/>
    </location>
</feature>
<organism evidence="2 3">
    <name type="scientific">Scomber scombrus</name>
    <name type="common">Atlantic mackerel</name>
    <name type="synonym">Scomber vernalis</name>
    <dbReference type="NCBI Taxonomy" id="13677"/>
    <lineage>
        <taxon>Eukaryota</taxon>
        <taxon>Metazoa</taxon>
        <taxon>Chordata</taxon>
        <taxon>Craniata</taxon>
        <taxon>Vertebrata</taxon>
        <taxon>Euteleostomi</taxon>
        <taxon>Actinopterygii</taxon>
        <taxon>Neopterygii</taxon>
        <taxon>Teleostei</taxon>
        <taxon>Neoteleostei</taxon>
        <taxon>Acanthomorphata</taxon>
        <taxon>Pelagiaria</taxon>
        <taxon>Scombriformes</taxon>
        <taxon>Scombridae</taxon>
        <taxon>Scomber</taxon>
    </lineage>
</organism>
<evidence type="ECO:0000313" key="2">
    <source>
        <dbReference type="EMBL" id="CAK6971655.1"/>
    </source>
</evidence>
<feature type="compositionally biased region" description="Basic and acidic residues" evidence="1">
    <location>
        <begin position="23"/>
        <end position="35"/>
    </location>
</feature>
<protein>
    <submittedName>
        <fullName evidence="2">Uncharacterized protein</fullName>
    </submittedName>
</protein>